<feature type="transmembrane region" description="Helical" evidence="1">
    <location>
        <begin position="6"/>
        <end position="36"/>
    </location>
</feature>
<name>F9PCJ7_9STRE</name>
<dbReference type="Proteomes" id="UP000003399">
    <property type="component" value="Unassembled WGS sequence"/>
</dbReference>
<dbReference type="EMBL" id="AFUQ01000001">
    <property type="protein sequence ID" value="EGV14889.1"/>
    <property type="molecule type" value="Genomic_DNA"/>
</dbReference>
<evidence type="ECO:0000313" key="2">
    <source>
        <dbReference type="EMBL" id="EGV14889.1"/>
    </source>
</evidence>
<dbReference type="eggNOG" id="ENOG50304E5">
    <property type="taxonomic scope" value="Bacteria"/>
</dbReference>
<dbReference type="AlphaFoldDB" id="F9PCJ7"/>
<accession>F9PCJ7</accession>
<keyword evidence="1" id="KW-0472">Membrane</keyword>
<sequence>MKLLKVVIAVNIVVVSIGLVVFIGASMYAVTTINLLSNSVYYAQRMPHKEGTEPDLVMLIENMGSIYTPKIEGIRYDDDGANYIENSIDSSDCPTSFGESIGGYSYSDKNDVSYKFNKNFELEWALDKDYKKIDLATIDETKIKGEIRETLKPILDVQSKPLINLQWLFNKKYQDRFNER</sequence>
<evidence type="ECO:0000256" key="1">
    <source>
        <dbReference type="SAM" id="Phobius"/>
    </source>
</evidence>
<reference evidence="2 3" key="1">
    <citation type="submission" date="2011-07" db="EMBL/GenBank/DDBJ databases">
        <authorList>
            <person name="Harkins D.M."/>
            <person name="Madupu R."/>
            <person name="Durkin A.S."/>
            <person name="Torralba M."/>
            <person name="Methe B."/>
            <person name="Sutton G.G."/>
            <person name="Nelson K.E."/>
        </authorList>
    </citation>
    <scope>NUCLEOTIDE SEQUENCE [LARGE SCALE GENOMIC DNA]</scope>
    <source>
        <strain evidence="2 3">X</strain>
    </source>
</reference>
<gene>
    <name evidence="2" type="ORF">HMPREF1124_0642</name>
</gene>
<keyword evidence="1" id="KW-0812">Transmembrane</keyword>
<proteinExistence type="predicted"/>
<comment type="caution">
    <text evidence="2">The sequence shown here is derived from an EMBL/GenBank/DDBJ whole genome shotgun (WGS) entry which is preliminary data.</text>
</comment>
<protein>
    <submittedName>
        <fullName evidence="2">Uncharacterized protein</fullName>
    </submittedName>
</protein>
<dbReference type="PATRIC" id="fig|997830.4.peg.129"/>
<keyword evidence="1" id="KW-1133">Transmembrane helix</keyword>
<evidence type="ECO:0000313" key="3">
    <source>
        <dbReference type="Proteomes" id="UP000003399"/>
    </source>
</evidence>
<organism evidence="2 3">
    <name type="scientific">Streptococcus infantis X</name>
    <dbReference type="NCBI Taxonomy" id="997830"/>
    <lineage>
        <taxon>Bacteria</taxon>
        <taxon>Bacillati</taxon>
        <taxon>Bacillota</taxon>
        <taxon>Bacilli</taxon>
        <taxon>Lactobacillales</taxon>
        <taxon>Streptococcaceae</taxon>
        <taxon>Streptococcus</taxon>
    </lineage>
</organism>